<dbReference type="Gene3D" id="3.20.20.70">
    <property type="entry name" value="Aldolase class I"/>
    <property type="match status" value="1"/>
</dbReference>
<keyword evidence="9" id="KW-1185">Reference proteome</keyword>
<sequence length="374" mass="42678">MSFLDTFNQLDWDEIKLTIASKTAADVEQALSASRLNHDQFLALISPAATPFLEQMAQKSLQLTRQRFGNTIQLYIPLYLSNKCTNICTYCGFSLDNKIRRKTLSMNELDAEIKAIKAHGFEHLLLVTGEAPGTVGMEYFRQVLPELRMHFSHISMEVQPLGQADYEELMNLGLDAVLVYQETYHRSAYKNYHLRGSKADFDYRLETADRLGKAGIDKIGIGALIGLEDWRTDAAMVAAHLDYLEKTYWRTRYSISFPRLRPCEGELHPVSIISDRQLVQLICAYRLFKPEAELSLSTRESARFRDNVLPLGITSMSAFSSTQPGGYVNDEFLEHTALEQFAIDDNRRPEQVADAIRVRGLEAVWKDWDNCYSH</sequence>
<dbReference type="SFLD" id="SFLDS00029">
    <property type="entry name" value="Radical_SAM"/>
    <property type="match status" value="1"/>
</dbReference>
<keyword evidence="4" id="KW-0479">Metal-binding</keyword>
<keyword evidence="3" id="KW-0949">S-adenosyl-L-methionine</keyword>
<dbReference type="InterPro" id="IPR012726">
    <property type="entry name" value="ThiH"/>
</dbReference>
<dbReference type="PANTHER" id="PTHR43583:SF1">
    <property type="entry name" value="2-IMINOACETATE SYNTHASE"/>
    <property type="match status" value="1"/>
</dbReference>
<dbReference type="InterPro" id="IPR010722">
    <property type="entry name" value="BATS_dom"/>
</dbReference>
<evidence type="ECO:0000256" key="4">
    <source>
        <dbReference type="ARBA" id="ARBA00022723"/>
    </source>
</evidence>
<evidence type="ECO:0000256" key="3">
    <source>
        <dbReference type="ARBA" id="ARBA00022691"/>
    </source>
</evidence>
<dbReference type="InterPro" id="IPR034428">
    <property type="entry name" value="ThiH/NoCL/HydG-like"/>
</dbReference>
<evidence type="ECO:0000256" key="6">
    <source>
        <dbReference type="ARBA" id="ARBA00023014"/>
    </source>
</evidence>
<dbReference type="SFLD" id="SFLDG01060">
    <property type="entry name" value="BATS_domain_containing"/>
    <property type="match status" value="1"/>
</dbReference>
<dbReference type="InterPro" id="IPR007197">
    <property type="entry name" value="rSAM"/>
</dbReference>
<dbReference type="NCBIfam" id="TIGR02351">
    <property type="entry name" value="thiH"/>
    <property type="match status" value="1"/>
</dbReference>
<keyword evidence="5" id="KW-0408">Iron</keyword>
<evidence type="ECO:0000313" key="9">
    <source>
        <dbReference type="Proteomes" id="UP001209854"/>
    </source>
</evidence>
<dbReference type="SFLD" id="SFLDG01081">
    <property type="entry name" value="cleavage_of_the_Ca-Cb_bond_in"/>
    <property type="match status" value="1"/>
</dbReference>
<dbReference type="InterPro" id="IPR058240">
    <property type="entry name" value="rSAM_sf"/>
</dbReference>
<dbReference type="Pfam" id="PF04055">
    <property type="entry name" value="Radical_SAM"/>
    <property type="match status" value="1"/>
</dbReference>
<dbReference type="CDD" id="cd01335">
    <property type="entry name" value="Radical_SAM"/>
    <property type="match status" value="1"/>
</dbReference>
<comment type="cofactor">
    <cofactor evidence="1">
        <name>[4Fe-4S] cluster</name>
        <dbReference type="ChEBI" id="CHEBI:49883"/>
    </cofactor>
</comment>
<dbReference type="Proteomes" id="UP001209854">
    <property type="component" value="Unassembled WGS sequence"/>
</dbReference>
<evidence type="ECO:0000313" key="8">
    <source>
        <dbReference type="EMBL" id="MCW7551472.1"/>
    </source>
</evidence>
<evidence type="ECO:0000256" key="5">
    <source>
        <dbReference type="ARBA" id="ARBA00023004"/>
    </source>
</evidence>
<organism evidence="8 9">
    <name type="scientific">Endozoicomonas gorgoniicola</name>
    <dbReference type="NCBI Taxonomy" id="1234144"/>
    <lineage>
        <taxon>Bacteria</taxon>
        <taxon>Pseudomonadati</taxon>
        <taxon>Pseudomonadota</taxon>
        <taxon>Gammaproteobacteria</taxon>
        <taxon>Oceanospirillales</taxon>
        <taxon>Endozoicomonadaceae</taxon>
        <taxon>Endozoicomonas</taxon>
    </lineage>
</organism>
<dbReference type="RefSeq" id="WP_262566522.1">
    <property type="nucleotide sequence ID" value="NZ_JAPFCC010000001.1"/>
</dbReference>
<protein>
    <submittedName>
        <fullName evidence="8">2-iminoacetate synthase ThiH</fullName>
    </submittedName>
</protein>
<accession>A0ABT3MQ34</accession>
<evidence type="ECO:0000256" key="2">
    <source>
        <dbReference type="ARBA" id="ARBA00022485"/>
    </source>
</evidence>
<evidence type="ECO:0000259" key="7">
    <source>
        <dbReference type="PROSITE" id="PS51918"/>
    </source>
</evidence>
<gene>
    <name evidence="8" type="primary">thiH</name>
    <name evidence="8" type="ORF">NX722_02205</name>
</gene>
<name>A0ABT3MQ34_9GAMM</name>
<reference evidence="8 9" key="1">
    <citation type="submission" date="2022-10" db="EMBL/GenBank/DDBJ databases">
        <title>High-quality genome sequences of two octocoral-associated bacteria, Endozoicomonas euniceicola EF212 and Endozoicomonas gorgoniicola PS125.</title>
        <authorList>
            <person name="Chiou Y.-J."/>
            <person name="Chen Y.-H."/>
        </authorList>
    </citation>
    <scope>NUCLEOTIDE SEQUENCE [LARGE SCALE GENOMIC DNA]</scope>
    <source>
        <strain evidence="8 9">PS125</strain>
    </source>
</reference>
<dbReference type="PROSITE" id="PS51918">
    <property type="entry name" value="RADICAL_SAM"/>
    <property type="match status" value="1"/>
</dbReference>
<dbReference type="EMBL" id="JAPFCC010000001">
    <property type="protein sequence ID" value="MCW7551472.1"/>
    <property type="molecule type" value="Genomic_DNA"/>
</dbReference>
<evidence type="ECO:0000256" key="1">
    <source>
        <dbReference type="ARBA" id="ARBA00001966"/>
    </source>
</evidence>
<keyword evidence="6" id="KW-0411">Iron-sulfur</keyword>
<dbReference type="SFLD" id="SFLDF00301">
    <property type="entry name" value="2-iminoacetate_synthase_(ThiH)"/>
    <property type="match status" value="1"/>
</dbReference>
<dbReference type="SMART" id="SM00876">
    <property type="entry name" value="BATS"/>
    <property type="match status" value="1"/>
</dbReference>
<dbReference type="Pfam" id="PF06968">
    <property type="entry name" value="BATS"/>
    <property type="match status" value="1"/>
</dbReference>
<feature type="domain" description="Radical SAM core" evidence="7">
    <location>
        <begin position="70"/>
        <end position="305"/>
    </location>
</feature>
<dbReference type="SUPFAM" id="SSF102114">
    <property type="entry name" value="Radical SAM enzymes"/>
    <property type="match status" value="1"/>
</dbReference>
<comment type="caution">
    <text evidence="8">The sequence shown here is derived from an EMBL/GenBank/DDBJ whole genome shotgun (WGS) entry which is preliminary data.</text>
</comment>
<dbReference type="InterPro" id="IPR013785">
    <property type="entry name" value="Aldolase_TIM"/>
</dbReference>
<keyword evidence="2" id="KW-0004">4Fe-4S</keyword>
<dbReference type="PANTHER" id="PTHR43583">
    <property type="entry name" value="2-IMINOACETATE SYNTHASE"/>
    <property type="match status" value="1"/>
</dbReference>
<proteinExistence type="predicted"/>